<name>A0A2G9TL59_TELCI</name>
<feature type="region of interest" description="Disordered" evidence="1">
    <location>
        <begin position="103"/>
        <end position="170"/>
    </location>
</feature>
<dbReference type="GO" id="GO:0006369">
    <property type="term" value="P:termination of RNA polymerase II transcription"/>
    <property type="evidence" value="ECO:0007669"/>
    <property type="project" value="InterPro"/>
</dbReference>
<dbReference type="PANTHER" id="PTHR15921:SF3">
    <property type="entry name" value="PRE-MRNA CLEAVAGE COMPLEX 2 PROTEIN PCF11"/>
    <property type="match status" value="1"/>
</dbReference>
<dbReference type="GO" id="GO:0003729">
    <property type="term" value="F:mRNA binding"/>
    <property type="evidence" value="ECO:0007669"/>
    <property type="project" value="InterPro"/>
</dbReference>
<dbReference type="AlphaFoldDB" id="A0A2G9TL59"/>
<feature type="non-terminal residue" evidence="3">
    <location>
        <position position="580"/>
    </location>
</feature>
<feature type="compositionally biased region" description="Low complexity" evidence="1">
    <location>
        <begin position="203"/>
        <end position="216"/>
    </location>
</feature>
<accession>A0A2G9TL59</accession>
<dbReference type="GO" id="GO:0005849">
    <property type="term" value="C:mRNA cleavage factor complex"/>
    <property type="evidence" value="ECO:0007669"/>
    <property type="project" value="TreeGrafter"/>
</dbReference>
<evidence type="ECO:0008006" key="5">
    <source>
        <dbReference type="Google" id="ProtNLM"/>
    </source>
</evidence>
<protein>
    <recommendedName>
        <fullName evidence="5">CID domain-containing protein</fullName>
    </recommendedName>
</protein>
<organism evidence="3 4">
    <name type="scientific">Teladorsagia circumcincta</name>
    <name type="common">Brown stomach worm</name>
    <name type="synonym">Ostertagia circumcincta</name>
    <dbReference type="NCBI Taxonomy" id="45464"/>
    <lineage>
        <taxon>Eukaryota</taxon>
        <taxon>Metazoa</taxon>
        <taxon>Ecdysozoa</taxon>
        <taxon>Nematoda</taxon>
        <taxon>Chromadorea</taxon>
        <taxon>Rhabditida</taxon>
        <taxon>Rhabditina</taxon>
        <taxon>Rhabditomorpha</taxon>
        <taxon>Strongyloidea</taxon>
        <taxon>Trichostrongylidae</taxon>
        <taxon>Teladorsagia</taxon>
    </lineage>
</organism>
<keyword evidence="4" id="KW-1185">Reference proteome</keyword>
<dbReference type="GO" id="GO:0000993">
    <property type="term" value="F:RNA polymerase II complex binding"/>
    <property type="evidence" value="ECO:0007669"/>
    <property type="project" value="InterPro"/>
</dbReference>
<feature type="region of interest" description="Disordered" evidence="1">
    <location>
        <begin position="481"/>
        <end position="500"/>
    </location>
</feature>
<dbReference type="SUPFAM" id="SSF48464">
    <property type="entry name" value="ENTH/VHS domain"/>
    <property type="match status" value="1"/>
</dbReference>
<evidence type="ECO:0000256" key="2">
    <source>
        <dbReference type="SAM" id="SignalP"/>
    </source>
</evidence>
<evidence type="ECO:0000313" key="3">
    <source>
        <dbReference type="EMBL" id="PIO58734.1"/>
    </source>
</evidence>
<feature type="region of interest" description="Disordered" evidence="1">
    <location>
        <begin position="191"/>
        <end position="233"/>
    </location>
</feature>
<feature type="compositionally biased region" description="Basic and acidic residues" evidence="1">
    <location>
        <begin position="103"/>
        <end position="112"/>
    </location>
</feature>
<keyword evidence="2" id="KW-0732">Signal</keyword>
<dbReference type="EMBL" id="KZ360077">
    <property type="protein sequence ID" value="PIO58734.1"/>
    <property type="molecule type" value="Genomic_DNA"/>
</dbReference>
<gene>
    <name evidence="3" type="ORF">TELCIR_19824</name>
</gene>
<dbReference type="PANTHER" id="PTHR15921">
    <property type="entry name" value="PRE-MRNA CLEAVAGE COMPLEX II"/>
    <property type="match status" value="1"/>
</dbReference>
<sequence length="580" mass="63503">MLKSSFTVFRFLWVDFQVVGLTLDELVNNNKTQINLLTILAEDYQQHAASIVETIEKQIYTSDDVPKKAIKSEAPKRVRFKTELKEPKKELIDELLDLPPVRPCDRAIKTEPDEPTPPVHHNPQAPKRKAGLGGGPHIDTKRKRSPPKSHDEDLRSLAAHAPKDTVVKPTPILGSHAFTVQAKTSIGRAHQQLPLPGRSSPTLPSGGLPNSSASSSQLQVAGPSLPMPPNFHVPSSIPAPGGLPMPPNYHPPVAPSTSTLPMPPNYVATAPSVPGPGGLPMPPNYVPSGNSLPQVAPIRGPNGFPMPPGYRPAAPSTAVLTPPTQAPSGSNAIITAEAPVKLDIPSNNRIFVDGKAHEVEYVNDIAVIERNGLPHNQEWRKMPLDFIYFLNCNAPRLDVSYPACEASPIAVIACAPIVATINGRRHEIRLAGPAPDVKINPDPAYELTAELNRIRANKSENKPEPSLDPFNLLKKLQQSGFLKKPEPAPAPAPSPSTRDRLRHTATLLRDTTPPIPSEHRRYESVVDALHEKQQNACPHCGQRMELRGERYERHLDWHVKRNLKTFEKTSSSRPWYASSK</sequence>
<evidence type="ECO:0000313" key="4">
    <source>
        <dbReference type="Proteomes" id="UP000230423"/>
    </source>
</evidence>
<dbReference type="GO" id="GO:0005737">
    <property type="term" value="C:cytoplasm"/>
    <property type="evidence" value="ECO:0007669"/>
    <property type="project" value="TreeGrafter"/>
</dbReference>
<dbReference type="InterPro" id="IPR045154">
    <property type="entry name" value="PCF11-like"/>
</dbReference>
<feature type="chain" id="PRO_5013896936" description="CID domain-containing protein" evidence="2">
    <location>
        <begin position="21"/>
        <end position="580"/>
    </location>
</feature>
<dbReference type="Gene3D" id="1.25.40.90">
    <property type="match status" value="1"/>
</dbReference>
<evidence type="ECO:0000256" key="1">
    <source>
        <dbReference type="SAM" id="MobiDB-lite"/>
    </source>
</evidence>
<dbReference type="GO" id="GO:0031124">
    <property type="term" value="P:mRNA 3'-end processing"/>
    <property type="evidence" value="ECO:0007669"/>
    <property type="project" value="InterPro"/>
</dbReference>
<proteinExistence type="predicted"/>
<dbReference type="OrthoDB" id="343582at2759"/>
<reference evidence="3 4" key="1">
    <citation type="submission" date="2015-09" db="EMBL/GenBank/DDBJ databases">
        <title>Draft genome of the parasitic nematode Teladorsagia circumcincta isolate WARC Sus (inbred).</title>
        <authorList>
            <person name="Mitreva M."/>
        </authorList>
    </citation>
    <scope>NUCLEOTIDE SEQUENCE [LARGE SCALE GENOMIC DNA]</scope>
    <source>
        <strain evidence="3 4">S</strain>
    </source>
</reference>
<feature type="signal peptide" evidence="2">
    <location>
        <begin position="1"/>
        <end position="20"/>
    </location>
</feature>
<dbReference type="InterPro" id="IPR008942">
    <property type="entry name" value="ENTH_VHS"/>
</dbReference>
<dbReference type="Proteomes" id="UP000230423">
    <property type="component" value="Unassembled WGS sequence"/>
</dbReference>
<feature type="compositionally biased region" description="Basic and acidic residues" evidence="1">
    <location>
        <begin position="148"/>
        <end position="166"/>
    </location>
</feature>